<proteinExistence type="predicted"/>
<dbReference type="Proteomes" id="UP000054567">
    <property type="component" value="Unassembled WGS sequence"/>
</dbReference>
<sequence length="237" mass="26605">MSPFTAINHPGVEDSAIKMEEVENTNTGDVSDEGEIKSEDRQEEQADDGPAKEKKGEKEPKNPATPRKRGRKPGVKKDAAIKTENSDEGNKENVSPDNDGSPQKKQRMTPGKKSRPIPTSIENACEEDKMLLRLKDKENKSWSEIASAWTEMTGEATKGTTLSTRYMRIKANLAVLSKDDEILLLKVKKDMEEKFEAEKWQRIAESMEQTRGAKFPPLTLQKKFKELEKKGNGEEAV</sequence>
<evidence type="ECO:0000256" key="1">
    <source>
        <dbReference type="SAM" id="MobiDB-lite"/>
    </source>
</evidence>
<reference evidence="3" key="3">
    <citation type="journal article" date="2010" name="Genome Res.">
        <title>Population genomic sequencing of Coccidioides fungi reveals recent hybridization and transposon control.</title>
        <authorList>
            <person name="Neafsey D.E."/>
            <person name="Barker B.M."/>
            <person name="Sharpton T.J."/>
            <person name="Stajich J.E."/>
            <person name="Park D.J."/>
            <person name="Whiston E."/>
            <person name="Hung C.-Y."/>
            <person name="McMahan C."/>
            <person name="White J."/>
            <person name="Sykes S."/>
            <person name="Heiman D."/>
            <person name="Young S."/>
            <person name="Zeng Q."/>
            <person name="Abouelleil A."/>
            <person name="Aftuck L."/>
            <person name="Bessette D."/>
            <person name="Brown A."/>
            <person name="FitzGerald M."/>
            <person name="Lui A."/>
            <person name="Macdonald J.P."/>
            <person name="Priest M."/>
            <person name="Orbach M.J."/>
            <person name="Galgiani J.N."/>
            <person name="Kirkland T.N."/>
            <person name="Cole G.T."/>
            <person name="Birren B.W."/>
            <person name="Henn M.R."/>
            <person name="Taylor J.W."/>
            <person name="Rounsley S.D."/>
        </authorList>
    </citation>
    <scope>NUCLEOTIDE SEQUENCE [LARGE SCALE GENOMIC DNA]</scope>
    <source>
        <strain evidence="3">RMSCC 3488</strain>
    </source>
</reference>
<name>A0A0J6FN46_COCPO</name>
<accession>A0A0J6FN46</accession>
<protein>
    <recommendedName>
        <fullName evidence="4">Myb-like domain-containing protein</fullName>
    </recommendedName>
</protein>
<dbReference type="EMBL" id="DS268112">
    <property type="protein sequence ID" value="KMM70875.1"/>
    <property type="molecule type" value="Genomic_DNA"/>
</dbReference>
<feature type="compositionally biased region" description="Basic and acidic residues" evidence="1">
    <location>
        <begin position="75"/>
        <end position="91"/>
    </location>
</feature>
<feature type="compositionally biased region" description="Polar residues" evidence="1">
    <location>
        <begin position="92"/>
        <end position="103"/>
    </location>
</feature>
<dbReference type="VEuPathDB" id="FungiDB:CPAG_07184"/>
<organism evidence="2 3">
    <name type="scientific">Coccidioides posadasii RMSCC 3488</name>
    <dbReference type="NCBI Taxonomy" id="454284"/>
    <lineage>
        <taxon>Eukaryota</taxon>
        <taxon>Fungi</taxon>
        <taxon>Dikarya</taxon>
        <taxon>Ascomycota</taxon>
        <taxon>Pezizomycotina</taxon>
        <taxon>Eurotiomycetes</taxon>
        <taxon>Eurotiomycetidae</taxon>
        <taxon>Onygenales</taxon>
        <taxon>Onygenaceae</taxon>
        <taxon>Coccidioides</taxon>
    </lineage>
</organism>
<feature type="compositionally biased region" description="Basic and acidic residues" evidence="1">
    <location>
        <begin position="34"/>
        <end position="61"/>
    </location>
</feature>
<reference evidence="3" key="2">
    <citation type="journal article" date="2009" name="Genome Res.">
        <title>Comparative genomic analyses of the human fungal pathogens Coccidioides and their relatives.</title>
        <authorList>
            <person name="Sharpton T.J."/>
            <person name="Stajich J.E."/>
            <person name="Rounsley S.D."/>
            <person name="Gardner M.J."/>
            <person name="Wortman J.R."/>
            <person name="Jordar V.S."/>
            <person name="Maiti R."/>
            <person name="Kodira C.D."/>
            <person name="Neafsey D.E."/>
            <person name="Zeng Q."/>
            <person name="Hung C.-Y."/>
            <person name="McMahan C."/>
            <person name="Muszewska A."/>
            <person name="Grynberg M."/>
            <person name="Mandel M.A."/>
            <person name="Kellner E.M."/>
            <person name="Barker B.M."/>
            <person name="Galgiani J.N."/>
            <person name="Orbach M.J."/>
            <person name="Kirkland T.N."/>
            <person name="Cole G.T."/>
            <person name="Henn M.R."/>
            <person name="Birren B.W."/>
            <person name="Taylor J.W."/>
        </authorList>
    </citation>
    <scope>NUCLEOTIDE SEQUENCE [LARGE SCALE GENOMIC DNA]</scope>
    <source>
        <strain evidence="3">RMSCC 3488</strain>
    </source>
</reference>
<reference evidence="2 3" key="1">
    <citation type="submission" date="2007-06" db="EMBL/GenBank/DDBJ databases">
        <title>The Genome Sequence of Coccidioides posadasii RMSCC_3488.</title>
        <authorList>
            <consortium name="Coccidioides Genome Resources Consortium"/>
            <consortium name="The Broad Institute Genome Sequencing Platform"/>
            <person name="Henn M.R."/>
            <person name="Sykes S."/>
            <person name="Young S."/>
            <person name="Jaffe D."/>
            <person name="Berlin A."/>
            <person name="Alvarez P."/>
            <person name="Butler J."/>
            <person name="Gnerre S."/>
            <person name="Grabherr M."/>
            <person name="Mauceli E."/>
            <person name="Brockman W."/>
            <person name="Kodira C."/>
            <person name="Alvarado L."/>
            <person name="Zeng Q."/>
            <person name="Crawford M."/>
            <person name="Antoine C."/>
            <person name="Devon K."/>
            <person name="Galgiani J."/>
            <person name="Orsborn K."/>
            <person name="Lewis M.L."/>
            <person name="Nusbaum C."/>
            <person name="Galagan J."/>
            <person name="Birren B."/>
        </authorList>
    </citation>
    <scope>NUCLEOTIDE SEQUENCE [LARGE SCALE GENOMIC DNA]</scope>
    <source>
        <strain evidence="2 3">RMSCC 3488</strain>
    </source>
</reference>
<gene>
    <name evidence="2" type="ORF">CPAG_07184</name>
</gene>
<evidence type="ECO:0000313" key="2">
    <source>
        <dbReference type="EMBL" id="KMM70875.1"/>
    </source>
</evidence>
<evidence type="ECO:0008006" key="4">
    <source>
        <dbReference type="Google" id="ProtNLM"/>
    </source>
</evidence>
<dbReference type="AlphaFoldDB" id="A0A0J6FN46"/>
<feature type="compositionally biased region" description="Basic and acidic residues" evidence="1">
    <location>
        <begin position="11"/>
        <end position="21"/>
    </location>
</feature>
<dbReference type="OrthoDB" id="4187552at2759"/>
<evidence type="ECO:0000313" key="3">
    <source>
        <dbReference type="Proteomes" id="UP000054567"/>
    </source>
</evidence>
<feature type="compositionally biased region" description="Basic residues" evidence="1">
    <location>
        <begin position="104"/>
        <end position="115"/>
    </location>
</feature>
<feature type="region of interest" description="Disordered" evidence="1">
    <location>
        <begin position="1"/>
        <end position="124"/>
    </location>
</feature>